<dbReference type="OrthoDB" id="344566at2"/>
<dbReference type="RefSeq" id="WP_135584968.1">
    <property type="nucleotide sequence ID" value="NZ_RQEP01000005.1"/>
</dbReference>
<dbReference type="NCBIfam" id="NF033170">
    <property type="entry name" value="lipo_LIC13355"/>
    <property type="match status" value="1"/>
</dbReference>
<proteinExistence type="predicted"/>
<organism evidence="1 2">
    <name type="scientific">Leptospira semungkisensis</name>
    <dbReference type="NCBI Taxonomy" id="2484985"/>
    <lineage>
        <taxon>Bacteria</taxon>
        <taxon>Pseudomonadati</taxon>
        <taxon>Spirochaetota</taxon>
        <taxon>Spirochaetia</taxon>
        <taxon>Leptospirales</taxon>
        <taxon>Leptospiraceae</taxon>
        <taxon>Leptospira</taxon>
    </lineage>
</organism>
<dbReference type="Proteomes" id="UP000297453">
    <property type="component" value="Unassembled WGS sequence"/>
</dbReference>
<evidence type="ECO:0000313" key="1">
    <source>
        <dbReference type="EMBL" id="TGK07279.1"/>
    </source>
</evidence>
<dbReference type="EMBL" id="RQEP01000005">
    <property type="protein sequence ID" value="TGK07279.1"/>
    <property type="molecule type" value="Genomic_DNA"/>
</dbReference>
<keyword evidence="1" id="KW-0449">Lipoprotein</keyword>
<gene>
    <name evidence="1" type="ORF">EHO59_03995</name>
</gene>
<dbReference type="AlphaFoldDB" id="A0A4V3JCT0"/>
<protein>
    <submittedName>
        <fullName evidence="1">LIC_13355 family lipoprotein</fullName>
    </submittedName>
</protein>
<comment type="caution">
    <text evidence="1">The sequence shown here is derived from an EMBL/GenBank/DDBJ whole genome shotgun (WGS) entry which is preliminary data.</text>
</comment>
<accession>A0A4V3JCT0</accession>
<keyword evidence="2" id="KW-1185">Reference proteome</keyword>
<name>A0A4V3JCT0_9LEPT</name>
<reference evidence="1" key="1">
    <citation type="journal article" date="2019" name="PLoS Negl. Trop. Dis.">
        <title>Revisiting the worldwide diversity of Leptospira species in the environment.</title>
        <authorList>
            <person name="Vincent A.T."/>
            <person name="Schiettekatte O."/>
            <person name="Bourhy P."/>
            <person name="Veyrier F.J."/>
            <person name="Picardeau M."/>
        </authorList>
    </citation>
    <scope>NUCLEOTIDE SEQUENCE [LARGE SCALE GENOMIC DNA]</scope>
    <source>
        <strain evidence="1">SSS9</strain>
    </source>
</reference>
<evidence type="ECO:0000313" key="2">
    <source>
        <dbReference type="Proteomes" id="UP000297453"/>
    </source>
</evidence>
<sequence>MKSLRIIVSCVSLTLVLQNCGGSSGGGDAEAAAFALIGNISGSSYISPCDTLTPETGRGVFVADELVSAPGSTGIGYKNANCAKDGIRGQGEFNGSLDVYTMGASGSGASIILGWSGGKVQPSTGIDFIVYENPFFIGVQNNSNPFNAVFMEPLIIEVGNDQTNWCGWNPAYTNADPNTFVNNPTYWNRFAGITPVAYNQDTNPMTVAEVFDTDIVNGGGGGDGFDLADSNFGSSGTGCDSTLKNDIQANGFTYIKISAAKTILSTLPIDSAHSNPDIDGVVAKSVSP</sequence>